<name>A0A9P7ZVY9_MORAP</name>
<keyword evidence="1" id="KW-0677">Repeat</keyword>
<dbReference type="SMART" id="SM00671">
    <property type="entry name" value="SEL1"/>
    <property type="match status" value="7"/>
</dbReference>
<dbReference type="PANTHER" id="PTHR46430:SF1">
    <property type="entry name" value="CHITIN SYNTHASE REGULATOR SKT5-RELATED"/>
    <property type="match status" value="1"/>
</dbReference>
<feature type="region of interest" description="Disordered" evidence="2">
    <location>
        <begin position="1"/>
        <end position="84"/>
    </location>
</feature>
<dbReference type="PANTHER" id="PTHR46430">
    <property type="entry name" value="PROTEIN SKT5-RELATED"/>
    <property type="match status" value="1"/>
</dbReference>
<dbReference type="EMBL" id="JAIFTL010000648">
    <property type="protein sequence ID" value="KAG9319098.1"/>
    <property type="molecule type" value="Genomic_DNA"/>
</dbReference>
<dbReference type="Pfam" id="PF08238">
    <property type="entry name" value="Sel1"/>
    <property type="match status" value="7"/>
</dbReference>
<evidence type="ECO:0000313" key="4">
    <source>
        <dbReference type="Proteomes" id="UP000717515"/>
    </source>
</evidence>
<accession>A0A9P7ZVY9</accession>
<dbReference type="Gene3D" id="1.25.40.10">
    <property type="entry name" value="Tetratricopeptide repeat domain"/>
    <property type="match status" value="2"/>
</dbReference>
<dbReference type="InterPro" id="IPR051726">
    <property type="entry name" value="Chitin_Synth_Reg"/>
</dbReference>
<feature type="compositionally biased region" description="Low complexity" evidence="2">
    <location>
        <begin position="26"/>
        <end position="43"/>
    </location>
</feature>
<comment type="caution">
    <text evidence="3">The sequence shown here is derived from an EMBL/GenBank/DDBJ whole genome shotgun (WGS) entry which is preliminary data.</text>
</comment>
<dbReference type="InterPro" id="IPR006597">
    <property type="entry name" value="Sel1-like"/>
</dbReference>
<protein>
    <recommendedName>
        <fullName evidence="5">HCP-like protein</fullName>
    </recommendedName>
</protein>
<organism evidence="3 4">
    <name type="scientific">Mortierella alpina</name>
    <name type="common">Oleaginous fungus</name>
    <name type="synonym">Mortierella renispora</name>
    <dbReference type="NCBI Taxonomy" id="64518"/>
    <lineage>
        <taxon>Eukaryota</taxon>
        <taxon>Fungi</taxon>
        <taxon>Fungi incertae sedis</taxon>
        <taxon>Mucoromycota</taxon>
        <taxon>Mortierellomycotina</taxon>
        <taxon>Mortierellomycetes</taxon>
        <taxon>Mortierellales</taxon>
        <taxon>Mortierellaceae</taxon>
        <taxon>Mortierella</taxon>
    </lineage>
</organism>
<evidence type="ECO:0000256" key="1">
    <source>
        <dbReference type="ARBA" id="ARBA00022737"/>
    </source>
</evidence>
<dbReference type="InterPro" id="IPR011990">
    <property type="entry name" value="TPR-like_helical_dom_sf"/>
</dbReference>
<evidence type="ECO:0000256" key="2">
    <source>
        <dbReference type="SAM" id="MobiDB-lite"/>
    </source>
</evidence>
<dbReference type="Proteomes" id="UP000717515">
    <property type="component" value="Unassembled WGS sequence"/>
</dbReference>
<dbReference type="AlphaFoldDB" id="A0A9P7ZVY9"/>
<dbReference type="SUPFAM" id="SSF81901">
    <property type="entry name" value="HCP-like"/>
    <property type="match status" value="1"/>
</dbReference>
<sequence>MAASVSPRIQHGAVSELAGQDPRVSQLQQPAQPDHSQQEQQQQFYSDLIPPPPPQKDLPSEPHMQQMQSQREDLPEGQVQMLQMHQQQQQQFEYEQQLYLQQQQQQYEQEMMYQQQMAGGQGDWQQNPDSLLQDPSVLSHSHLKPGHKATLLSYTQTLELYRQNAKKTNDPELQFEFAAFMIDAGKPLEDPQTRTELFDEAMKLLRKLATNGHAESQHYLAECFASGFAKGKPDFDKAFPLWVQASKHGHPDAAYRTGRCYDEGLGTRKDNARAVQFYRKAASANHPGAMWRLGVVTLYGELGVAASPRDGVKWLKRSSQAATPEFPFALYELAQLHERGIENIVFVDPDYSVSLYSQAAELGHAASAFRLGECWEYGKLGCKQDPRLSIHYYTLAAQQEHPEACFALAAWYLVGSQGILPQSDAEAYIWAKRAADKDLPKALYAMGYFTEVGIGPRKDMEEAIEWYKKASAAGDKRATERLEGVPVNAKKDDKGNNEKCTIM</sequence>
<proteinExistence type="predicted"/>
<reference evidence="3" key="1">
    <citation type="submission" date="2021-07" db="EMBL/GenBank/DDBJ databases">
        <title>Draft genome of Mortierella alpina, strain LL118, isolated from an aspen leaf litter sample.</title>
        <authorList>
            <person name="Yang S."/>
            <person name="Vinatzer B.A."/>
        </authorList>
    </citation>
    <scope>NUCLEOTIDE SEQUENCE</scope>
    <source>
        <strain evidence="3">LL118</strain>
    </source>
</reference>
<evidence type="ECO:0000313" key="3">
    <source>
        <dbReference type="EMBL" id="KAG9319098.1"/>
    </source>
</evidence>
<evidence type="ECO:0008006" key="5">
    <source>
        <dbReference type="Google" id="ProtNLM"/>
    </source>
</evidence>
<gene>
    <name evidence="3" type="ORF">KVV02_006988</name>
</gene>